<feature type="transmembrane region" description="Helical" evidence="1">
    <location>
        <begin position="6"/>
        <end position="30"/>
    </location>
</feature>
<keyword evidence="1" id="KW-0812">Transmembrane</keyword>
<dbReference type="SUPFAM" id="SSF81324">
    <property type="entry name" value="Voltage-gated potassium channels"/>
    <property type="match status" value="1"/>
</dbReference>
<proteinExistence type="predicted"/>
<dbReference type="Proteomes" id="UP001597299">
    <property type="component" value="Unassembled WGS sequence"/>
</dbReference>
<keyword evidence="1" id="KW-0472">Membrane</keyword>
<dbReference type="RefSeq" id="WP_213352817.1">
    <property type="nucleotide sequence ID" value="NZ_JAHBGB010000030.1"/>
</dbReference>
<evidence type="ECO:0000313" key="4">
    <source>
        <dbReference type="Proteomes" id="UP001597299"/>
    </source>
</evidence>
<evidence type="ECO:0000256" key="1">
    <source>
        <dbReference type="SAM" id="Phobius"/>
    </source>
</evidence>
<feature type="transmembrane region" description="Helical" evidence="1">
    <location>
        <begin position="111"/>
        <end position="131"/>
    </location>
</feature>
<comment type="caution">
    <text evidence="3">The sequence shown here is derived from an EMBL/GenBank/DDBJ whole genome shotgun (WGS) entry which is preliminary data.</text>
</comment>
<name>A0ABW4Z4L6_9HYPH</name>
<keyword evidence="1" id="KW-1133">Transmembrane helix</keyword>
<dbReference type="EMBL" id="JBHUHD010000004">
    <property type="protein sequence ID" value="MFD2143561.1"/>
    <property type="molecule type" value="Genomic_DNA"/>
</dbReference>
<gene>
    <name evidence="3" type="ORF">ACFSNC_24515</name>
</gene>
<sequence length="144" mass="15916">MIVDLSIGFAAIVFAMIVHLGATILIVKLVRPLEVLIKTSPYKFIAITLVLTNTILFMTHLMGVLMWSSIYFSLDLTDNFPNAFYSAFIMNTTLGLGLIKPEIGTRLLAPMTATSGIMMIGWSTAVFVYVVQTYLPHVARQGKQ</sequence>
<feature type="transmembrane region" description="Helical" evidence="1">
    <location>
        <begin position="42"/>
        <end position="70"/>
    </location>
</feature>
<feature type="transmembrane region" description="Helical" evidence="1">
    <location>
        <begin position="82"/>
        <end position="99"/>
    </location>
</feature>
<feature type="domain" description="Potassium channel" evidence="2">
    <location>
        <begin position="60"/>
        <end position="131"/>
    </location>
</feature>
<evidence type="ECO:0000259" key="2">
    <source>
        <dbReference type="Pfam" id="PF07885"/>
    </source>
</evidence>
<keyword evidence="4" id="KW-1185">Reference proteome</keyword>
<protein>
    <submittedName>
        <fullName evidence="3">Ion channel</fullName>
    </submittedName>
</protein>
<dbReference type="Pfam" id="PF07885">
    <property type="entry name" value="Ion_trans_2"/>
    <property type="match status" value="1"/>
</dbReference>
<evidence type="ECO:0000313" key="3">
    <source>
        <dbReference type="EMBL" id="MFD2143561.1"/>
    </source>
</evidence>
<organism evidence="3 4">
    <name type="scientific">Ancylobacter oerskovii</name>
    <dbReference type="NCBI Taxonomy" id="459519"/>
    <lineage>
        <taxon>Bacteria</taxon>
        <taxon>Pseudomonadati</taxon>
        <taxon>Pseudomonadota</taxon>
        <taxon>Alphaproteobacteria</taxon>
        <taxon>Hyphomicrobiales</taxon>
        <taxon>Xanthobacteraceae</taxon>
        <taxon>Ancylobacter</taxon>
    </lineage>
</organism>
<accession>A0ABW4Z4L6</accession>
<dbReference type="Gene3D" id="1.10.287.70">
    <property type="match status" value="1"/>
</dbReference>
<dbReference type="InterPro" id="IPR013099">
    <property type="entry name" value="K_chnl_dom"/>
</dbReference>
<reference evidence="4" key="1">
    <citation type="journal article" date="2019" name="Int. J. Syst. Evol. Microbiol.">
        <title>The Global Catalogue of Microorganisms (GCM) 10K type strain sequencing project: providing services to taxonomists for standard genome sequencing and annotation.</title>
        <authorList>
            <consortium name="The Broad Institute Genomics Platform"/>
            <consortium name="The Broad Institute Genome Sequencing Center for Infectious Disease"/>
            <person name="Wu L."/>
            <person name="Ma J."/>
        </authorList>
    </citation>
    <scope>NUCLEOTIDE SEQUENCE [LARGE SCALE GENOMIC DNA]</scope>
    <source>
        <strain evidence="4">CCM 7435</strain>
    </source>
</reference>